<dbReference type="Gene3D" id="3.90.70.10">
    <property type="entry name" value="Cysteine proteinases"/>
    <property type="match status" value="2"/>
</dbReference>
<accession>A0A2B4RWV3</accession>
<dbReference type="PANTHER" id="PTHR24006">
    <property type="entry name" value="UBIQUITIN CARBOXYL-TERMINAL HYDROLASE"/>
    <property type="match status" value="1"/>
</dbReference>
<dbReference type="InterPro" id="IPR028889">
    <property type="entry name" value="USP"/>
</dbReference>
<dbReference type="GO" id="GO:0005829">
    <property type="term" value="C:cytosol"/>
    <property type="evidence" value="ECO:0007669"/>
    <property type="project" value="TreeGrafter"/>
</dbReference>
<dbReference type="AlphaFoldDB" id="A0A2B4RWV3"/>
<keyword evidence="4" id="KW-1185">Reference proteome</keyword>
<name>A0A2B4RWV3_STYPI</name>
<dbReference type="GO" id="GO:0005634">
    <property type="term" value="C:nucleus"/>
    <property type="evidence" value="ECO:0007669"/>
    <property type="project" value="TreeGrafter"/>
</dbReference>
<feature type="region of interest" description="Disordered" evidence="1">
    <location>
        <begin position="644"/>
        <end position="663"/>
    </location>
</feature>
<proteinExistence type="predicted"/>
<dbReference type="SUPFAM" id="SSF54001">
    <property type="entry name" value="Cysteine proteinases"/>
    <property type="match status" value="1"/>
</dbReference>
<dbReference type="InterPro" id="IPR050164">
    <property type="entry name" value="Peptidase_C19"/>
</dbReference>
<comment type="caution">
    <text evidence="3">The sequence shown here is derived from an EMBL/GenBank/DDBJ whole genome shotgun (WGS) entry which is preliminary data.</text>
</comment>
<dbReference type="InterPro" id="IPR001394">
    <property type="entry name" value="Peptidase_C19_UCH"/>
</dbReference>
<dbReference type="InterPro" id="IPR038765">
    <property type="entry name" value="Papain-like_cys_pep_sf"/>
</dbReference>
<dbReference type="GO" id="GO:0004843">
    <property type="term" value="F:cysteine-type deubiquitinase activity"/>
    <property type="evidence" value="ECO:0007669"/>
    <property type="project" value="InterPro"/>
</dbReference>
<reference evidence="4" key="1">
    <citation type="journal article" date="2017" name="bioRxiv">
        <title>Comparative analysis of the genomes of Stylophora pistillata and Acropora digitifera provides evidence for extensive differences between species of corals.</title>
        <authorList>
            <person name="Voolstra C.R."/>
            <person name="Li Y."/>
            <person name="Liew Y.J."/>
            <person name="Baumgarten S."/>
            <person name="Zoccola D."/>
            <person name="Flot J.-F."/>
            <person name="Tambutte S."/>
            <person name="Allemand D."/>
            <person name="Aranda M."/>
        </authorList>
    </citation>
    <scope>NUCLEOTIDE SEQUENCE [LARGE SCALE GENOMIC DNA]</scope>
</reference>
<feature type="domain" description="USP" evidence="2">
    <location>
        <begin position="225"/>
        <end position="1065"/>
    </location>
</feature>
<dbReference type="CDD" id="cd02257">
    <property type="entry name" value="Peptidase_C19"/>
    <property type="match status" value="2"/>
</dbReference>
<protein>
    <submittedName>
        <fullName evidence="3">Ubiquitin carboxyl-terminal hydrolase 37</fullName>
    </submittedName>
</protein>
<feature type="compositionally biased region" description="Polar residues" evidence="1">
    <location>
        <begin position="86"/>
        <end position="95"/>
    </location>
</feature>
<feature type="region of interest" description="Disordered" evidence="1">
    <location>
        <begin position="971"/>
        <end position="996"/>
    </location>
</feature>
<feature type="region of interest" description="Disordered" evidence="1">
    <location>
        <begin position="79"/>
        <end position="150"/>
    </location>
</feature>
<feature type="compositionally biased region" description="Basic and acidic residues" evidence="1">
    <location>
        <begin position="647"/>
        <end position="663"/>
    </location>
</feature>
<feature type="compositionally biased region" description="Low complexity" evidence="1">
    <location>
        <begin position="502"/>
        <end position="512"/>
    </location>
</feature>
<dbReference type="PROSITE" id="PS00972">
    <property type="entry name" value="USP_1"/>
    <property type="match status" value="1"/>
</dbReference>
<evidence type="ECO:0000259" key="2">
    <source>
        <dbReference type="PROSITE" id="PS50235"/>
    </source>
</evidence>
<dbReference type="PROSITE" id="PS00973">
    <property type="entry name" value="USP_2"/>
    <property type="match status" value="1"/>
</dbReference>
<dbReference type="Proteomes" id="UP000225706">
    <property type="component" value="Unassembled WGS sequence"/>
</dbReference>
<feature type="compositionally biased region" description="Polar residues" evidence="1">
    <location>
        <begin position="110"/>
        <end position="127"/>
    </location>
</feature>
<organism evidence="3 4">
    <name type="scientific">Stylophora pistillata</name>
    <name type="common">Smooth cauliflower coral</name>
    <dbReference type="NCBI Taxonomy" id="50429"/>
    <lineage>
        <taxon>Eukaryota</taxon>
        <taxon>Metazoa</taxon>
        <taxon>Cnidaria</taxon>
        <taxon>Anthozoa</taxon>
        <taxon>Hexacorallia</taxon>
        <taxon>Scleractinia</taxon>
        <taxon>Astrocoeniina</taxon>
        <taxon>Pocilloporidae</taxon>
        <taxon>Stylophora</taxon>
    </lineage>
</organism>
<sequence length="1083" mass="121421">MMLNLKKFSLKPDKFSLQSRESRLTLSFTERGKSAVSMHLREAEPNQLRTFLDFLNSIKAYNATFKGKLLSSSSKGKDIENAENLPLNNTHSNVSMPRMNYKSPLRRNLLRSSPSGRTNKPTPSVQRNLHAKQMNPPSSNRPPNKTPLVDKTFARDNLSNTSSGGKSVTSFYGSQNLMQSPSNWKSAKNVRGPGLMPAPQTMRLTSQISFRSREKHLYEKDFALTGFSNLGNTCYMNAILQSLLGVPPFVQDLSNRALLENVHPHCLYNAFLPPRVELGRCLHSVLMCKRKCGNLEVLKNCLRKLKRTISEAATRFSGYHQHDAHEFLCQVFDQLKDDVSKSNSPSPKDTSKESNPMLADLQCPVTRSFESGVVHTVICKQCGESVPKEEIYHAFSLDIPVLCSSSDMSPFSSAISMQTLVEKHFEDEQLEYTCGKCESKEAVISHSFSRLPRVLILHLKRYGFDNFTEEQAKRQDKIKIERFINLSMLCSTKSTPPLTFQPKPSLKLSPSKSGRKPQKRHLISEDDDEDFCHFQPSPSVRRKLSHSFSNENFTSAARDTLMNTKNFSDDEMQVLGVSKLDRVTENGRFHDQMDEQIHDSEKTDVKDITKFDGSRNAPLHQSPLRYKSVLGDTEEEQMDWALAESAKSAEKESTAKQETNENDAKCNTSAIVLSNDTTSNISDGYSNLVSCVTDQPTIGDKDVIEVEGVEIKPQYCTPIWEDTEEEQIKWALAESTKSAEKESMAKLNGLEQKPNTDAAECNTETEDLSEDATYNFDSDDFNQLSEISDEDLVFMAQNSKAEGPVGLKGGAPIKMATQDISHDLDNSLNDTGGYKSCGEDSSLETSVDKGFVLKNSTPKICIKKRTSSSVQKRMLQRNFSLSKTPMLGKFEGDLFDDDLFDDGVKESNTPVTNAIGNEVVGKSSWEVQSFSDEDIKKAINMSLQDQTEDEDLKRALQLSLQDFEGRDLRSAKAVSPAAVDPENLTEPTFEDDEGEPKLSTHSYRLISIVSHLGTSSTSGHYISDVYDCKTKQWTSYDDSAATKVAEHSVRYKRQHSGYIFFYLYKQCVDAIDKASPSKENSQR</sequence>
<dbReference type="OrthoDB" id="289038at2759"/>
<dbReference type="GO" id="GO:0000082">
    <property type="term" value="P:G1/S transition of mitotic cell cycle"/>
    <property type="evidence" value="ECO:0007669"/>
    <property type="project" value="TreeGrafter"/>
</dbReference>
<evidence type="ECO:0000313" key="4">
    <source>
        <dbReference type="Proteomes" id="UP000225706"/>
    </source>
</evidence>
<keyword evidence="3" id="KW-0378">Hydrolase</keyword>
<gene>
    <name evidence="3" type="primary">usp37</name>
    <name evidence="3" type="ORF">AWC38_SpisGene14811</name>
</gene>
<dbReference type="Pfam" id="PF00443">
    <property type="entry name" value="UCH"/>
    <property type="match status" value="1"/>
</dbReference>
<dbReference type="PANTHER" id="PTHR24006:SF915">
    <property type="entry name" value="UBIQUITIN CARBOXYL-TERMINAL HYDROLASE-RELATED"/>
    <property type="match status" value="1"/>
</dbReference>
<dbReference type="Pfam" id="PF02809">
    <property type="entry name" value="UIM"/>
    <property type="match status" value="3"/>
</dbReference>
<dbReference type="PROSITE" id="PS50235">
    <property type="entry name" value="USP_3"/>
    <property type="match status" value="1"/>
</dbReference>
<dbReference type="InterPro" id="IPR003903">
    <property type="entry name" value="UIM_dom"/>
</dbReference>
<dbReference type="PROSITE" id="PS50330">
    <property type="entry name" value="UIM"/>
    <property type="match status" value="3"/>
</dbReference>
<dbReference type="SMART" id="SM00726">
    <property type="entry name" value="UIM"/>
    <property type="match status" value="4"/>
</dbReference>
<dbReference type="STRING" id="50429.A0A2B4RWV3"/>
<evidence type="ECO:0000313" key="3">
    <source>
        <dbReference type="EMBL" id="PFX20725.1"/>
    </source>
</evidence>
<dbReference type="InterPro" id="IPR018200">
    <property type="entry name" value="USP_CS"/>
</dbReference>
<dbReference type="GO" id="GO:0016579">
    <property type="term" value="P:protein deubiquitination"/>
    <property type="evidence" value="ECO:0007669"/>
    <property type="project" value="InterPro"/>
</dbReference>
<feature type="region of interest" description="Disordered" evidence="1">
    <location>
        <begin position="495"/>
        <end position="528"/>
    </location>
</feature>
<dbReference type="EMBL" id="LSMT01000306">
    <property type="protein sequence ID" value="PFX20725.1"/>
    <property type="molecule type" value="Genomic_DNA"/>
</dbReference>
<evidence type="ECO:0000256" key="1">
    <source>
        <dbReference type="SAM" id="MobiDB-lite"/>
    </source>
</evidence>